<keyword evidence="4" id="KW-0949">S-adenosyl-L-methionine</keyword>
<evidence type="ECO:0000256" key="5">
    <source>
        <dbReference type="ARBA" id="ARBA00048391"/>
    </source>
</evidence>
<dbReference type="Pfam" id="PF05175">
    <property type="entry name" value="MTS"/>
    <property type="match status" value="1"/>
</dbReference>
<proteinExistence type="predicted"/>
<feature type="domain" description="Release factor glutamine methyltransferase N-terminal" evidence="7">
    <location>
        <begin position="1"/>
        <end position="50"/>
    </location>
</feature>
<dbReference type="InterPro" id="IPR050320">
    <property type="entry name" value="N5-glutamine_MTase"/>
</dbReference>
<reference evidence="8" key="1">
    <citation type="submission" date="2018-05" db="EMBL/GenBank/DDBJ databases">
        <authorList>
            <person name="Lanie J.A."/>
            <person name="Ng W.-L."/>
            <person name="Kazmierczak K.M."/>
            <person name="Andrzejewski T.M."/>
            <person name="Davidsen T.M."/>
            <person name="Wayne K.J."/>
            <person name="Tettelin H."/>
            <person name="Glass J.I."/>
            <person name="Rusch D."/>
            <person name="Podicherti R."/>
            <person name="Tsui H.-C.T."/>
            <person name="Winkler M.E."/>
        </authorList>
    </citation>
    <scope>NUCLEOTIDE SEQUENCE</scope>
</reference>
<dbReference type="GO" id="GO:0003676">
    <property type="term" value="F:nucleic acid binding"/>
    <property type="evidence" value="ECO:0007669"/>
    <property type="project" value="InterPro"/>
</dbReference>
<comment type="catalytic activity">
    <reaction evidence="5">
        <text>L-glutaminyl-[peptide chain release factor] + S-adenosyl-L-methionine = N(5)-methyl-L-glutaminyl-[peptide chain release factor] + S-adenosyl-L-homocysteine + H(+)</text>
        <dbReference type="Rhea" id="RHEA:42896"/>
        <dbReference type="Rhea" id="RHEA-COMP:10271"/>
        <dbReference type="Rhea" id="RHEA-COMP:10272"/>
        <dbReference type="ChEBI" id="CHEBI:15378"/>
        <dbReference type="ChEBI" id="CHEBI:30011"/>
        <dbReference type="ChEBI" id="CHEBI:57856"/>
        <dbReference type="ChEBI" id="CHEBI:59789"/>
        <dbReference type="ChEBI" id="CHEBI:61891"/>
        <dbReference type="EC" id="2.1.1.297"/>
    </reaction>
</comment>
<feature type="non-terminal residue" evidence="8">
    <location>
        <position position="1"/>
    </location>
</feature>
<dbReference type="Gene3D" id="1.10.8.10">
    <property type="entry name" value="DNA helicase RuvA subunit, C-terminal domain"/>
    <property type="match status" value="1"/>
</dbReference>
<dbReference type="GO" id="GO:0032259">
    <property type="term" value="P:methylation"/>
    <property type="evidence" value="ECO:0007669"/>
    <property type="project" value="UniProtKB-KW"/>
</dbReference>
<dbReference type="CDD" id="cd02440">
    <property type="entry name" value="AdoMet_MTases"/>
    <property type="match status" value="1"/>
</dbReference>
<dbReference type="Pfam" id="PF17827">
    <property type="entry name" value="PrmC_N"/>
    <property type="match status" value="1"/>
</dbReference>
<dbReference type="InterPro" id="IPR007848">
    <property type="entry name" value="Small_mtfrase_dom"/>
</dbReference>
<dbReference type="InterPro" id="IPR002052">
    <property type="entry name" value="DNA_methylase_N6_adenine_CS"/>
</dbReference>
<dbReference type="PANTHER" id="PTHR18895:SF74">
    <property type="entry name" value="MTRF1L RELEASE FACTOR GLUTAMINE METHYLTRANSFERASE"/>
    <property type="match status" value="1"/>
</dbReference>
<dbReference type="AlphaFoldDB" id="A0A382M0J6"/>
<dbReference type="NCBIfam" id="TIGR03534">
    <property type="entry name" value="RF_mod_PrmC"/>
    <property type="match status" value="1"/>
</dbReference>
<dbReference type="InterPro" id="IPR004556">
    <property type="entry name" value="HemK-like"/>
</dbReference>
<evidence type="ECO:0000313" key="8">
    <source>
        <dbReference type="EMBL" id="SVC42383.1"/>
    </source>
</evidence>
<dbReference type="InterPro" id="IPR029063">
    <property type="entry name" value="SAM-dependent_MTases_sf"/>
</dbReference>
<evidence type="ECO:0000259" key="7">
    <source>
        <dbReference type="Pfam" id="PF17827"/>
    </source>
</evidence>
<dbReference type="PROSITE" id="PS00092">
    <property type="entry name" value="N6_MTASE"/>
    <property type="match status" value="1"/>
</dbReference>
<keyword evidence="3" id="KW-0808">Transferase</keyword>
<gene>
    <name evidence="8" type="ORF">METZ01_LOCUS295237</name>
</gene>
<dbReference type="Gene3D" id="3.40.50.150">
    <property type="entry name" value="Vaccinia Virus protein VP39"/>
    <property type="match status" value="1"/>
</dbReference>
<protein>
    <recommendedName>
        <fullName evidence="1">peptide chain release factor N(5)-glutamine methyltransferase</fullName>
        <ecNumber evidence="1">2.1.1.297</ecNumber>
    </recommendedName>
</protein>
<feature type="domain" description="Methyltransferase small" evidence="6">
    <location>
        <begin position="80"/>
        <end position="171"/>
    </location>
</feature>
<dbReference type="GO" id="GO:0102559">
    <property type="term" value="F:peptide chain release factor N(5)-glutamine methyltransferase activity"/>
    <property type="evidence" value="ECO:0007669"/>
    <property type="project" value="UniProtKB-EC"/>
</dbReference>
<accession>A0A382M0J6</accession>
<dbReference type="EMBL" id="UINC01090437">
    <property type="protein sequence ID" value="SVC42383.1"/>
    <property type="molecule type" value="Genomic_DNA"/>
</dbReference>
<sequence>ESEVLLAKTLDKEREDFYKSNIPIGEATYQHFKHLLKLRHQGKPIAYIIGRKEFWSLSFKVNENVLIPRPETEHLVECCLSLMKVTNSYKLLELGTGSGIISIALAKENPNLKITAVDISSKALELANENALSHNINNIVFKKSNWFDNITEQNFDFIISNPPYVDKTQLTTKEKVNLKYEPEIALFSMDSGKSALLQIIHRSHLFLNQGGILITEHSYDQKEYCQNQMKKRGFTNIKTFNDLNSHPRVSMGSKI</sequence>
<organism evidence="8">
    <name type="scientific">marine metagenome</name>
    <dbReference type="NCBI Taxonomy" id="408172"/>
    <lineage>
        <taxon>unclassified sequences</taxon>
        <taxon>metagenomes</taxon>
        <taxon>ecological metagenomes</taxon>
    </lineage>
</organism>
<evidence type="ECO:0000256" key="1">
    <source>
        <dbReference type="ARBA" id="ARBA00012771"/>
    </source>
</evidence>
<name>A0A382M0J6_9ZZZZ</name>
<dbReference type="SUPFAM" id="SSF53335">
    <property type="entry name" value="S-adenosyl-L-methionine-dependent methyltransferases"/>
    <property type="match status" value="1"/>
</dbReference>
<evidence type="ECO:0000256" key="4">
    <source>
        <dbReference type="ARBA" id="ARBA00022691"/>
    </source>
</evidence>
<dbReference type="EC" id="2.1.1.297" evidence="1"/>
<keyword evidence="2" id="KW-0489">Methyltransferase</keyword>
<dbReference type="InterPro" id="IPR019874">
    <property type="entry name" value="RF_methyltr_PrmC"/>
</dbReference>
<dbReference type="InterPro" id="IPR040758">
    <property type="entry name" value="PrmC_N"/>
</dbReference>
<evidence type="ECO:0000256" key="2">
    <source>
        <dbReference type="ARBA" id="ARBA00022603"/>
    </source>
</evidence>
<dbReference type="PANTHER" id="PTHR18895">
    <property type="entry name" value="HEMK METHYLTRANSFERASE"/>
    <property type="match status" value="1"/>
</dbReference>
<dbReference type="NCBIfam" id="TIGR00536">
    <property type="entry name" value="hemK_fam"/>
    <property type="match status" value="1"/>
</dbReference>
<evidence type="ECO:0000256" key="3">
    <source>
        <dbReference type="ARBA" id="ARBA00022679"/>
    </source>
</evidence>
<evidence type="ECO:0000259" key="6">
    <source>
        <dbReference type="Pfam" id="PF05175"/>
    </source>
</evidence>